<sequence>MLLAALPDARAQAAPADPALEAYVSLERMLALNGRCHWLAGNTLEYRGLSNTRDERLAWLTASGKVLAASLAVQNLPQVVAGLPSCTGKEGEALGRQIRGIAGQVAVQWILRAYILQSPQFPDRDLRRDANPSADATDPQGRPHWFHGLSLLGGEREKLSAVVLGLQNPAQHGPQEIAWVEAQQKQALADALRWGRFSCKPWKGGIYHDAGTCPAIPMEDRQYRDYAQHWGTLVNDMAMAVSYRD</sequence>
<accession>A0A7V8K799</accession>
<reference evidence="1 2" key="1">
    <citation type="submission" date="2017-10" db="EMBL/GenBank/DDBJ databases">
        <title>Whole genome sequencing of Pseudoxanthomonas broegbernensis DSM 12573(T).</title>
        <authorList>
            <person name="Kumar S."/>
            <person name="Bansal K."/>
            <person name="Kaur A."/>
            <person name="Patil P."/>
            <person name="Sharma S."/>
            <person name="Patil P.B."/>
        </authorList>
    </citation>
    <scope>NUCLEOTIDE SEQUENCE [LARGE SCALE GENOMIC DNA]</scope>
    <source>
        <strain evidence="1 2">DSM 12573</strain>
    </source>
</reference>
<dbReference type="EMBL" id="MWIP01000007">
    <property type="protein sequence ID" value="KAF1686314.1"/>
    <property type="molecule type" value="Genomic_DNA"/>
</dbReference>
<evidence type="ECO:0000313" key="2">
    <source>
        <dbReference type="Proteomes" id="UP000462066"/>
    </source>
</evidence>
<dbReference type="AlphaFoldDB" id="A0A7V8K799"/>
<proteinExistence type="predicted"/>
<protein>
    <submittedName>
        <fullName evidence="1">Uncharacterized protein</fullName>
    </submittedName>
</protein>
<evidence type="ECO:0000313" key="1">
    <source>
        <dbReference type="EMBL" id="KAF1686314.1"/>
    </source>
</evidence>
<dbReference type="Proteomes" id="UP000462066">
    <property type="component" value="Unassembled WGS sequence"/>
</dbReference>
<gene>
    <name evidence="1" type="ORF">B1992_08815</name>
</gene>
<name>A0A7V8K799_9GAMM</name>
<comment type="caution">
    <text evidence="1">The sequence shown here is derived from an EMBL/GenBank/DDBJ whole genome shotgun (WGS) entry which is preliminary data.</text>
</comment>
<organism evidence="1 2">
    <name type="scientific">Pseudoxanthomonas broegbernensis</name>
    <dbReference type="NCBI Taxonomy" id="83619"/>
    <lineage>
        <taxon>Bacteria</taxon>
        <taxon>Pseudomonadati</taxon>
        <taxon>Pseudomonadota</taxon>
        <taxon>Gammaproteobacteria</taxon>
        <taxon>Lysobacterales</taxon>
        <taxon>Lysobacteraceae</taxon>
        <taxon>Pseudoxanthomonas</taxon>
    </lineage>
</organism>
<keyword evidence="2" id="KW-1185">Reference proteome</keyword>